<gene>
    <name evidence="6" type="ORF">SMAX5B_012319</name>
</gene>
<dbReference type="EMBL" id="CP026247">
    <property type="protein sequence ID" value="AWP01714.1"/>
    <property type="molecule type" value="Genomic_DNA"/>
</dbReference>
<dbReference type="FunFam" id="2.60.40.640:FF:000002">
    <property type="entry name" value="Vacuolar protein sorting-associated protein 26A"/>
    <property type="match status" value="1"/>
</dbReference>
<proteinExistence type="inferred from homology"/>
<dbReference type="STRING" id="52904.ENSSMAP00000006490"/>
<evidence type="ECO:0000256" key="1">
    <source>
        <dbReference type="ARBA" id="ARBA00009100"/>
    </source>
</evidence>
<dbReference type="InterPro" id="IPR028934">
    <property type="entry name" value="Vps26-related"/>
</dbReference>
<keyword evidence="7" id="KW-1185">Reference proteome</keyword>
<keyword evidence="3" id="KW-0653">Protein transport</keyword>
<dbReference type="GO" id="GO:0006886">
    <property type="term" value="P:intracellular protein transport"/>
    <property type="evidence" value="ECO:0007669"/>
    <property type="project" value="InterPro"/>
</dbReference>
<dbReference type="Pfam" id="PF03643">
    <property type="entry name" value="Vps26"/>
    <property type="match status" value="1"/>
</dbReference>
<dbReference type="PANTHER" id="PTHR12233">
    <property type="entry name" value="VACUOLAR PROTEIN SORTING 26 RELATED"/>
    <property type="match status" value="1"/>
</dbReference>
<dbReference type="Proteomes" id="UP000246464">
    <property type="component" value="Chromosome 5"/>
</dbReference>
<comment type="similarity">
    <text evidence="1">Belongs to the VPS26 family.</text>
</comment>
<dbReference type="InterPro" id="IPR014752">
    <property type="entry name" value="Arrestin-like_C"/>
</dbReference>
<dbReference type="Gene3D" id="2.60.40.640">
    <property type="match status" value="2"/>
</dbReference>
<evidence type="ECO:0000256" key="3">
    <source>
        <dbReference type="ARBA" id="ARBA00022927"/>
    </source>
</evidence>
<evidence type="ECO:0000256" key="4">
    <source>
        <dbReference type="SAM" id="MobiDB-lite"/>
    </source>
</evidence>
<sequence>MKLMLLLVVVWCLAVHSGRGAPQTAVYKLVKCNPEGDQANCVTHQSPEMAWSPDLPAKLPASTAQHLELVPVEDEGPQREEDEVDQMVEEMSMIGEEGESPVPEEGSGVYEGSASEGPFIADRAFVTAESETGSGESWKVNDMERNQGGDVRGLRRLLRSRSVVGEAKPAEQELRDDHLLQIRTGCTERGELLASTVHTAEMSFLGGLFGPVCEIDVLLNDAENRKTAELKTEEGKVEKHYLFYDGESVSGKVNLNVKQGGKRLEHQGIRIEFVGQIELFSDKSNTHEFVDLVKELALPGELTQNRSYDFEFMQVEKPYETYTGANVRLRYFLRVTIVRRLSDLVKEYELIVHQLATYPDVNNSIKMEVGIEDCLHIEFEYNKSKYHLKDVIVGKIYFLLVRIKIQHMELQLIKKEITGIGPSTTTETETVAKYEIMDGAPVKGESIPIRLFLAGYDLTATMRDVNKKFSVRYFLNLVLVDEEDRRYFKQQEIVLWRKAPEKLRKRNFHQRYESPEPRTPPVNAEQPEM</sequence>
<name>A0A2U9BCT1_SCOMX</name>
<evidence type="ECO:0000313" key="6">
    <source>
        <dbReference type="EMBL" id="AWP01714.1"/>
    </source>
</evidence>
<feature type="region of interest" description="Disordered" evidence="4">
    <location>
        <begin position="506"/>
        <end position="529"/>
    </location>
</feature>
<evidence type="ECO:0000256" key="2">
    <source>
        <dbReference type="ARBA" id="ARBA00022448"/>
    </source>
</evidence>
<organism evidence="6 7">
    <name type="scientific">Scophthalmus maximus</name>
    <name type="common">Turbot</name>
    <name type="synonym">Psetta maxima</name>
    <dbReference type="NCBI Taxonomy" id="52904"/>
    <lineage>
        <taxon>Eukaryota</taxon>
        <taxon>Metazoa</taxon>
        <taxon>Chordata</taxon>
        <taxon>Craniata</taxon>
        <taxon>Vertebrata</taxon>
        <taxon>Euteleostomi</taxon>
        <taxon>Actinopterygii</taxon>
        <taxon>Neopterygii</taxon>
        <taxon>Teleostei</taxon>
        <taxon>Neoteleostei</taxon>
        <taxon>Acanthomorphata</taxon>
        <taxon>Carangaria</taxon>
        <taxon>Pleuronectiformes</taxon>
        <taxon>Pleuronectoidei</taxon>
        <taxon>Scophthalmidae</taxon>
        <taxon>Scophthalmus</taxon>
    </lineage>
</organism>
<protein>
    <submittedName>
        <fullName evidence="6">Putative vacuolar protein sorting-associated protein 26A-like</fullName>
    </submittedName>
</protein>
<dbReference type="AlphaFoldDB" id="A0A2U9BCT1"/>
<reference evidence="6 7" key="1">
    <citation type="submission" date="2017-12" db="EMBL/GenBank/DDBJ databases">
        <title>Integrating genomic resources of turbot (Scophthalmus maximus) in depth evaluation of genetic and physical mapping variation across individuals.</title>
        <authorList>
            <person name="Martinez P."/>
        </authorList>
    </citation>
    <scope>NUCLEOTIDE SEQUENCE [LARGE SCALE GENOMIC DNA]</scope>
</reference>
<evidence type="ECO:0000256" key="5">
    <source>
        <dbReference type="SAM" id="SignalP"/>
    </source>
</evidence>
<keyword evidence="2" id="KW-0813">Transport</keyword>
<accession>A0A2U9BCT1</accession>
<dbReference type="FunFam" id="2.60.40.640:FF:000001">
    <property type="entry name" value="Vacuolar protein sorting-associated protein 26A"/>
    <property type="match status" value="1"/>
</dbReference>
<feature type="signal peptide" evidence="5">
    <location>
        <begin position="1"/>
        <end position="20"/>
    </location>
</feature>
<feature type="chain" id="PRO_5015907869" evidence="5">
    <location>
        <begin position="21"/>
        <end position="529"/>
    </location>
</feature>
<evidence type="ECO:0000313" key="7">
    <source>
        <dbReference type="Proteomes" id="UP000246464"/>
    </source>
</evidence>
<keyword evidence="5" id="KW-0732">Signal</keyword>